<dbReference type="Gene3D" id="3.40.50.720">
    <property type="entry name" value="NAD(P)-binding Rossmann-like Domain"/>
    <property type="match status" value="1"/>
</dbReference>
<comment type="similarity">
    <text evidence="2 7">Belongs to the LDH/MDH superfamily. LDH family.</text>
</comment>
<comment type="subunit">
    <text evidence="7">Homotetramer.</text>
</comment>
<keyword evidence="5 7" id="KW-0520">NAD</keyword>
<dbReference type="EMBL" id="QRCM01000001">
    <property type="protein sequence ID" value="TXG90939.1"/>
    <property type="molecule type" value="Genomic_DNA"/>
</dbReference>
<feature type="domain" description="Lactate/malate dehydrogenase C-terminal" evidence="11">
    <location>
        <begin position="151"/>
        <end position="313"/>
    </location>
</feature>
<comment type="activity regulation">
    <text evidence="7">Allosterically activated by fructose 1,6-bisphosphate (FBP).</text>
</comment>
<feature type="binding site" evidence="7">
    <location>
        <position position="159"/>
    </location>
    <ligand>
        <name>beta-D-fructose 1,6-bisphosphate</name>
        <dbReference type="ChEBI" id="CHEBI:32966"/>
        <note>allosteric activator</note>
    </ligand>
</feature>
<dbReference type="PIRSF" id="PIRSF000102">
    <property type="entry name" value="Lac_mal_DH"/>
    <property type="match status" value="1"/>
</dbReference>
<dbReference type="RefSeq" id="WP_010836477.1">
    <property type="nucleotide sequence ID" value="NZ_QRCM01000001.1"/>
</dbReference>
<evidence type="ECO:0000256" key="9">
    <source>
        <dbReference type="PIRSR" id="PIRSR000102-3"/>
    </source>
</evidence>
<dbReference type="InterPro" id="IPR018177">
    <property type="entry name" value="L-lactate_DH_AS"/>
</dbReference>
<feature type="binding site" evidence="7">
    <location>
        <position position="236"/>
    </location>
    <ligand>
        <name>substrate</name>
    </ligand>
</feature>
<dbReference type="PROSITE" id="PS00064">
    <property type="entry name" value="L_LDH"/>
    <property type="match status" value="1"/>
</dbReference>
<dbReference type="GO" id="GO:0006096">
    <property type="term" value="P:glycolytic process"/>
    <property type="evidence" value="ECO:0007669"/>
    <property type="project" value="UniProtKB-UniRule"/>
</dbReference>
<dbReference type="InterPro" id="IPR036291">
    <property type="entry name" value="NAD(P)-bd_dom_sf"/>
</dbReference>
<feature type="binding site" evidence="9">
    <location>
        <begin position="15"/>
        <end position="20"/>
    </location>
    <ligand>
        <name>NAD(+)</name>
        <dbReference type="ChEBI" id="CHEBI:57540"/>
    </ligand>
</feature>
<feature type="binding site" evidence="7">
    <location>
        <begin position="85"/>
        <end position="86"/>
    </location>
    <ligand>
        <name>NAD(+)</name>
        <dbReference type="ChEBI" id="CHEBI:57540"/>
    </ligand>
</feature>
<evidence type="ECO:0000256" key="1">
    <source>
        <dbReference type="ARBA" id="ARBA00004843"/>
    </source>
</evidence>
<evidence type="ECO:0000256" key="3">
    <source>
        <dbReference type="ARBA" id="ARBA00012967"/>
    </source>
</evidence>
<evidence type="ECO:0000313" key="13">
    <source>
        <dbReference type="Proteomes" id="UP000471120"/>
    </source>
</evidence>
<feature type="domain" description="Lactate/malate dehydrogenase N-terminal" evidence="10">
    <location>
        <begin position="10"/>
        <end position="148"/>
    </location>
</feature>
<feature type="binding site" evidence="7">
    <location>
        <position position="174"/>
    </location>
    <ligand>
        <name>beta-D-fructose 1,6-bisphosphate</name>
        <dbReference type="ChEBI" id="CHEBI:32966"/>
        <note>allosteric activator</note>
    </ligand>
</feature>
<dbReference type="InterPro" id="IPR001236">
    <property type="entry name" value="Lactate/malate_DH_N"/>
</dbReference>
<feature type="binding site" evidence="7">
    <location>
        <position position="149"/>
    </location>
    <ligand>
        <name>NAD(+)</name>
        <dbReference type="ChEBI" id="CHEBI:57540"/>
    </ligand>
</feature>
<feature type="binding site" evidence="7">
    <location>
        <begin position="154"/>
        <end position="157"/>
    </location>
    <ligand>
        <name>substrate</name>
    </ligand>
</feature>
<feature type="binding site" evidence="7">
    <location>
        <position position="88"/>
    </location>
    <ligand>
        <name>substrate</name>
    </ligand>
</feature>
<feature type="binding site" evidence="7">
    <location>
        <position position="94"/>
    </location>
    <ligand>
        <name>substrate</name>
    </ligand>
</feature>
<evidence type="ECO:0000259" key="10">
    <source>
        <dbReference type="Pfam" id="PF00056"/>
    </source>
</evidence>
<dbReference type="NCBIfam" id="TIGR01771">
    <property type="entry name" value="L-LDH-NAD"/>
    <property type="match status" value="1"/>
</dbReference>
<evidence type="ECO:0000313" key="12">
    <source>
        <dbReference type="EMBL" id="TXG90939.1"/>
    </source>
</evidence>
<dbReference type="Gene3D" id="3.90.110.10">
    <property type="entry name" value="Lactate dehydrogenase/glycoside hydrolase, family 4, C-terminal"/>
    <property type="match status" value="1"/>
</dbReference>
<feature type="binding site" evidence="7">
    <location>
        <position position="19"/>
    </location>
    <ligand>
        <name>NAD(+)</name>
        <dbReference type="ChEBI" id="CHEBI:57540"/>
    </ligand>
</feature>
<comment type="caution">
    <text evidence="7">Lacks conserved residue(s) required for the propagation of feature annotation.</text>
</comment>
<keyword evidence="7" id="KW-0021">Allosteric enzyme</keyword>
<evidence type="ECO:0000256" key="5">
    <source>
        <dbReference type="ARBA" id="ARBA00023027"/>
    </source>
</evidence>
<feature type="binding site" evidence="7 9">
    <location>
        <begin position="124"/>
        <end position="126"/>
    </location>
    <ligand>
        <name>NAD(+)</name>
        <dbReference type="ChEBI" id="CHEBI:57540"/>
    </ligand>
</feature>
<dbReference type="EC" id="1.1.1.27" evidence="3 7"/>
<dbReference type="SUPFAM" id="SSF56327">
    <property type="entry name" value="LDH C-terminal domain-like"/>
    <property type="match status" value="1"/>
</dbReference>
<reference evidence="12 13" key="1">
    <citation type="submission" date="2018-07" db="EMBL/GenBank/DDBJ databases">
        <title>Genome sequence of Rhodococcus rhodnii ATCC 35071 from Rhodnius prolixus.</title>
        <authorList>
            <person name="Patel V."/>
            <person name="Vogel K.J."/>
        </authorList>
    </citation>
    <scope>NUCLEOTIDE SEQUENCE [LARGE SCALE GENOMIC DNA]</scope>
    <source>
        <strain evidence="12 13">ATCC 35071</strain>
    </source>
</reference>
<feature type="active site" description="Proton acceptor" evidence="7 8">
    <location>
        <position position="181"/>
    </location>
</feature>
<evidence type="ECO:0000256" key="6">
    <source>
        <dbReference type="ARBA" id="ARBA00049258"/>
    </source>
</evidence>
<proteinExistence type="inferred from homology"/>
<feature type="binding site" evidence="7">
    <location>
        <position position="45"/>
    </location>
    <ligand>
        <name>NAD(+)</name>
        <dbReference type="ChEBI" id="CHEBI:57540"/>
    </ligand>
</feature>
<evidence type="ECO:0000259" key="11">
    <source>
        <dbReference type="Pfam" id="PF02866"/>
    </source>
</evidence>
<dbReference type="UniPathway" id="UPA00554">
    <property type="reaction ID" value="UER00611"/>
</dbReference>
<dbReference type="PANTHER" id="PTHR43128">
    <property type="entry name" value="L-2-HYDROXYCARBOXYLATE DEHYDROGENASE (NAD(P)(+))"/>
    <property type="match status" value="1"/>
</dbReference>
<keyword evidence="4 7" id="KW-0560">Oxidoreductase</keyword>
<dbReference type="PRINTS" id="PR00086">
    <property type="entry name" value="LLDHDRGNASE"/>
</dbReference>
<dbReference type="GO" id="GO:0005737">
    <property type="term" value="C:cytoplasm"/>
    <property type="evidence" value="ECO:0007669"/>
    <property type="project" value="UniProtKB-SubCell"/>
</dbReference>
<dbReference type="GO" id="GO:0004459">
    <property type="term" value="F:L-lactate dehydrogenase (NAD+) activity"/>
    <property type="evidence" value="ECO:0007669"/>
    <property type="project" value="UniProtKB-UniRule"/>
</dbReference>
<accession>A0A6P2CDY5</accession>
<sequence>MGTAANQVSKVSIVGAGSVGVAIAYAALIRGSAGVIAMYDIDGTRTRAEVLDLGHGSQFVPGAQVIGSDDVAITAGSDIVVVTAGAKQRPGQSRLELAEANVRMTRALTPQLLQHSPGAILLFVTNPVDIVTMAALRAGSGDRSRIFGSGTLLDTSRLRYLIARRVDLAVSNVHAYIVGEHGDSEITLWSSAIIGGTPLTEYRTDTGRVFDEVEREAISRSVVDAADEIIRGKGATNLAIGLSTVHIIEAILRDQRVILPVSTLQNGALGIDGVCLSLPTVVSARGARQVLDVPVSDEERAALHASAATLQQTQERLGL</sequence>
<evidence type="ECO:0000256" key="8">
    <source>
        <dbReference type="PIRSR" id="PIRSR000102-1"/>
    </source>
</evidence>
<dbReference type="Pfam" id="PF00056">
    <property type="entry name" value="Ldh_1_N"/>
    <property type="match status" value="1"/>
</dbReference>
<dbReference type="SUPFAM" id="SSF51735">
    <property type="entry name" value="NAD(P)-binding Rossmann-fold domains"/>
    <property type="match status" value="1"/>
</dbReference>
<comment type="catalytic activity">
    <reaction evidence="6 7">
        <text>(S)-lactate + NAD(+) = pyruvate + NADH + H(+)</text>
        <dbReference type="Rhea" id="RHEA:23444"/>
        <dbReference type="ChEBI" id="CHEBI:15361"/>
        <dbReference type="ChEBI" id="CHEBI:15378"/>
        <dbReference type="ChEBI" id="CHEBI:16651"/>
        <dbReference type="ChEBI" id="CHEBI:57540"/>
        <dbReference type="ChEBI" id="CHEBI:57945"/>
        <dbReference type="EC" id="1.1.1.27"/>
    </reaction>
</comment>
<evidence type="ECO:0000256" key="7">
    <source>
        <dbReference type="HAMAP-Rule" id="MF_00488"/>
    </source>
</evidence>
<gene>
    <name evidence="7" type="primary">ldh</name>
    <name evidence="12" type="ORF">DW322_12805</name>
</gene>
<name>A0A6P2CDY5_9NOCA</name>
<dbReference type="AlphaFoldDB" id="A0A6P2CDY5"/>
<feature type="binding site" evidence="7 9">
    <location>
        <position position="40"/>
    </location>
    <ligand>
        <name>NAD(+)</name>
        <dbReference type="ChEBI" id="CHEBI:57540"/>
    </ligand>
</feature>
<dbReference type="InterPro" id="IPR011304">
    <property type="entry name" value="L-lactate_DH"/>
</dbReference>
<evidence type="ECO:0000256" key="4">
    <source>
        <dbReference type="ARBA" id="ARBA00023002"/>
    </source>
</evidence>
<protein>
    <recommendedName>
        <fullName evidence="3 7">L-lactate dehydrogenase</fullName>
        <shortName evidence="7">L-LDH</shortName>
        <ecNumber evidence="3 7">1.1.1.27</ecNumber>
    </recommendedName>
</protein>
<organism evidence="12 13">
    <name type="scientific">Rhodococcus rhodnii</name>
    <dbReference type="NCBI Taxonomy" id="38312"/>
    <lineage>
        <taxon>Bacteria</taxon>
        <taxon>Bacillati</taxon>
        <taxon>Actinomycetota</taxon>
        <taxon>Actinomycetes</taxon>
        <taxon>Mycobacteriales</taxon>
        <taxon>Nocardiaceae</taxon>
        <taxon>Rhodococcus</taxon>
    </lineage>
</organism>
<feature type="binding site" evidence="7">
    <location>
        <begin position="126"/>
        <end position="129"/>
    </location>
    <ligand>
        <name>substrate</name>
    </ligand>
</feature>
<comment type="subcellular location">
    <subcellularLocation>
        <location evidence="7">Cytoplasm</location>
    </subcellularLocation>
</comment>
<dbReference type="InterPro" id="IPR015955">
    <property type="entry name" value="Lactate_DH/Glyco_Ohase_4_C"/>
</dbReference>
<dbReference type="InterPro" id="IPR001557">
    <property type="entry name" value="L-lactate/malate_DH"/>
</dbReference>
<dbReference type="InterPro" id="IPR022383">
    <property type="entry name" value="Lactate/malate_DH_C"/>
</dbReference>
<dbReference type="HAMAP" id="MF_00488">
    <property type="entry name" value="Lactate_dehydrog"/>
    <property type="match status" value="1"/>
</dbReference>
<dbReference type="Proteomes" id="UP000471120">
    <property type="component" value="Unassembled WGS sequence"/>
</dbReference>
<comment type="pathway">
    <text evidence="1 7">Fermentation; pyruvate fermentation to lactate; (S)-lactate from pyruvate: step 1/1.</text>
</comment>
<keyword evidence="7" id="KW-0963">Cytoplasm</keyword>
<comment type="caution">
    <text evidence="12">The sequence shown here is derived from an EMBL/GenBank/DDBJ whole genome shotgun (WGS) entry which is preliminary data.</text>
</comment>
<dbReference type="GO" id="GO:0006089">
    <property type="term" value="P:lactate metabolic process"/>
    <property type="evidence" value="ECO:0007669"/>
    <property type="project" value="TreeGrafter"/>
</dbReference>
<dbReference type="PANTHER" id="PTHR43128:SF16">
    <property type="entry name" value="L-LACTATE DEHYDROGENASE"/>
    <property type="match status" value="1"/>
</dbReference>
<feature type="binding site" evidence="9">
    <location>
        <position position="101"/>
    </location>
    <ligand>
        <name>NAD(+)</name>
        <dbReference type="ChEBI" id="CHEBI:57540"/>
    </ligand>
</feature>
<dbReference type="Pfam" id="PF02866">
    <property type="entry name" value="Ldh_1_C"/>
    <property type="match status" value="1"/>
</dbReference>
<comment type="function">
    <text evidence="7">Catalyzes the conversion of lactate to pyruvate.</text>
</comment>
<evidence type="ECO:0000256" key="2">
    <source>
        <dbReference type="ARBA" id="ARBA00006054"/>
    </source>
</evidence>